<protein>
    <submittedName>
        <fullName evidence="2">Uncharacterized protein</fullName>
    </submittedName>
</protein>
<dbReference type="AlphaFoldDB" id="A0AA39S3Q0"/>
<reference evidence="2" key="2">
    <citation type="submission" date="2023-06" db="EMBL/GenBank/DDBJ databases">
        <authorList>
            <person name="Swenson N.G."/>
            <person name="Wegrzyn J.L."/>
            <person name="Mcevoy S.L."/>
        </authorList>
    </citation>
    <scope>NUCLEOTIDE SEQUENCE</scope>
    <source>
        <strain evidence="2">NS2018</strain>
        <tissue evidence="2">Leaf</tissue>
    </source>
</reference>
<comment type="caution">
    <text evidence="2">The sequence shown here is derived from an EMBL/GenBank/DDBJ whole genome shotgun (WGS) entry which is preliminary data.</text>
</comment>
<dbReference type="EMBL" id="JAUESC010000383">
    <property type="protein sequence ID" value="KAK0583973.1"/>
    <property type="molecule type" value="Genomic_DNA"/>
</dbReference>
<proteinExistence type="predicted"/>
<gene>
    <name evidence="2" type="ORF">LWI29_005798</name>
</gene>
<name>A0AA39S3Q0_ACESA</name>
<reference evidence="2" key="1">
    <citation type="journal article" date="2022" name="Plant J.">
        <title>Strategies of tolerance reflected in two North American maple genomes.</title>
        <authorList>
            <person name="McEvoy S.L."/>
            <person name="Sezen U.U."/>
            <person name="Trouern-Trend A."/>
            <person name="McMahon S.M."/>
            <person name="Schaberg P.G."/>
            <person name="Yang J."/>
            <person name="Wegrzyn J.L."/>
            <person name="Swenson N.G."/>
        </authorList>
    </citation>
    <scope>NUCLEOTIDE SEQUENCE</scope>
    <source>
        <strain evidence="2">NS2018</strain>
    </source>
</reference>
<accession>A0AA39S3Q0</accession>
<dbReference type="Proteomes" id="UP001168877">
    <property type="component" value="Unassembled WGS sequence"/>
</dbReference>
<feature type="compositionally biased region" description="Polar residues" evidence="1">
    <location>
        <begin position="20"/>
        <end position="37"/>
    </location>
</feature>
<feature type="region of interest" description="Disordered" evidence="1">
    <location>
        <begin position="20"/>
        <end position="66"/>
    </location>
</feature>
<sequence>MPLNAVHRVISHVSGLEAKNGNTAAGHQSFQSHGQSLSPSAPPPPVAYPTKDGHGGHHHPIQTNSKSDHGFWKACCVALCSGCDQGVDHNRVLPGVGSLVDRVPLGVGSLVDRVPSSCRVLDRPNPSWGPGGTGFAV</sequence>
<keyword evidence="3" id="KW-1185">Reference proteome</keyword>
<dbReference type="GO" id="GO:0016020">
    <property type="term" value="C:membrane"/>
    <property type="evidence" value="ECO:0007669"/>
    <property type="project" value="UniProtKB-SubCell"/>
</dbReference>
<evidence type="ECO:0000313" key="3">
    <source>
        <dbReference type="Proteomes" id="UP001168877"/>
    </source>
</evidence>
<organism evidence="2 3">
    <name type="scientific">Acer saccharum</name>
    <name type="common">Sugar maple</name>
    <dbReference type="NCBI Taxonomy" id="4024"/>
    <lineage>
        <taxon>Eukaryota</taxon>
        <taxon>Viridiplantae</taxon>
        <taxon>Streptophyta</taxon>
        <taxon>Embryophyta</taxon>
        <taxon>Tracheophyta</taxon>
        <taxon>Spermatophyta</taxon>
        <taxon>Magnoliopsida</taxon>
        <taxon>eudicotyledons</taxon>
        <taxon>Gunneridae</taxon>
        <taxon>Pentapetalae</taxon>
        <taxon>rosids</taxon>
        <taxon>malvids</taxon>
        <taxon>Sapindales</taxon>
        <taxon>Sapindaceae</taxon>
        <taxon>Hippocastanoideae</taxon>
        <taxon>Acereae</taxon>
        <taxon>Acer</taxon>
    </lineage>
</organism>
<evidence type="ECO:0000256" key="1">
    <source>
        <dbReference type="SAM" id="MobiDB-lite"/>
    </source>
</evidence>
<evidence type="ECO:0000313" key="2">
    <source>
        <dbReference type="EMBL" id="KAK0583973.1"/>
    </source>
</evidence>